<evidence type="ECO:0000313" key="4">
    <source>
        <dbReference type="Proteomes" id="UP000299102"/>
    </source>
</evidence>
<dbReference type="PROSITE" id="PS50878">
    <property type="entry name" value="RT_POL"/>
    <property type="match status" value="1"/>
</dbReference>
<dbReference type="PANTHER" id="PTHR37984:SF5">
    <property type="entry name" value="PROTEIN NYNRIN-LIKE"/>
    <property type="match status" value="1"/>
</dbReference>
<feature type="region of interest" description="Disordered" evidence="1">
    <location>
        <begin position="294"/>
        <end position="313"/>
    </location>
</feature>
<reference evidence="3 4" key="1">
    <citation type="journal article" date="2019" name="Commun. Biol.">
        <title>The bagworm genome reveals a unique fibroin gene that provides high tensile strength.</title>
        <authorList>
            <person name="Kono N."/>
            <person name="Nakamura H."/>
            <person name="Ohtoshi R."/>
            <person name="Tomita M."/>
            <person name="Numata K."/>
            <person name="Arakawa K."/>
        </authorList>
    </citation>
    <scope>NUCLEOTIDE SEQUENCE [LARGE SCALE GENOMIC DNA]</scope>
</reference>
<organism evidence="3 4">
    <name type="scientific">Eumeta variegata</name>
    <name type="common">Bagworm moth</name>
    <name type="synonym">Eumeta japonica</name>
    <dbReference type="NCBI Taxonomy" id="151549"/>
    <lineage>
        <taxon>Eukaryota</taxon>
        <taxon>Metazoa</taxon>
        <taxon>Ecdysozoa</taxon>
        <taxon>Arthropoda</taxon>
        <taxon>Hexapoda</taxon>
        <taxon>Insecta</taxon>
        <taxon>Pterygota</taxon>
        <taxon>Neoptera</taxon>
        <taxon>Endopterygota</taxon>
        <taxon>Lepidoptera</taxon>
        <taxon>Glossata</taxon>
        <taxon>Ditrysia</taxon>
        <taxon>Tineoidea</taxon>
        <taxon>Psychidae</taxon>
        <taxon>Oiketicinae</taxon>
        <taxon>Eumeta</taxon>
    </lineage>
</organism>
<gene>
    <name evidence="3" type="ORF">EVAR_46979_1</name>
</gene>
<dbReference type="SUPFAM" id="SSF56672">
    <property type="entry name" value="DNA/RNA polymerases"/>
    <property type="match status" value="1"/>
</dbReference>
<feature type="domain" description="Reverse transcriptase" evidence="2">
    <location>
        <begin position="1"/>
        <end position="206"/>
    </location>
</feature>
<dbReference type="AlphaFoldDB" id="A0A4C1X597"/>
<dbReference type="Gene3D" id="3.10.10.10">
    <property type="entry name" value="HIV Type 1 Reverse Transcriptase, subunit A, domain 1"/>
    <property type="match status" value="1"/>
</dbReference>
<dbReference type="InterPro" id="IPR043502">
    <property type="entry name" value="DNA/RNA_pol_sf"/>
</dbReference>
<dbReference type="InterPro" id="IPR043128">
    <property type="entry name" value="Rev_trsase/Diguanyl_cyclase"/>
</dbReference>
<proteinExistence type="predicted"/>
<dbReference type="InterPro" id="IPR050951">
    <property type="entry name" value="Retrovirus_Pol_polyprotein"/>
</dbReference>
<dbReference type="Pfam" id="PF00078">
    <property type="entry name" value="RVT_1"/>
    <property type="match status" value="1"/>
</dbReference>
<dbReference type="InterPro" id="IPR000477">
    <property type="entry name" value="RT_dom"/>
</dbReference>
<evidence type="ECO:0000313" key="3">
    <source>
        <dbReference type="EMBL" id="GBP58918.1"/>
    </source>
</evidence>
<accession>A0A4C1X597</accession>
<dbReference type="Gene3D" id="3.30.70.270">
    <property type="match status" value="2"/>
</dbReference>
<dbReference type="STRING" id="151549.A0A4C1X597"/>
<comment type="caution">
    <text evidence="3">The sequence shown here is derived from an EMBL/GenBank/DDBJ whole genome shotgun (WGS) entry which is preliminary data.</text>
</comment>
<protein>
    <submittedName>
        <fullName evidence="3">Uncharacterized protein K02A2.6</fullName>
    </submittedName>
</protein>
<dbReference type="GO" id="GO:0071897">
    <property type="term" value="P:DNA biosynthetic process"/>
    <property type="evidence" value="ECO:0007669"/>
    <property type="project" value="UniProtKB-ARBA"/>
</dbReference>
<dbReference type="OrthoDB" id="10058156at2759"/>
<keyword evidence="4" id="KW-1185">Reference proteome</keyword>
<name>A0A4C1X597_EUMVA</name>
<dbReference type="PANTHER" id="PTHR37984">
    <property type="entry name" value="PROTEIN CBG26694"/>
    <property type="match status" value="1"/>
</dbReference>
<sequence>MLSLFFKPRPVPFALKPKVDEALDKLIETGILKSVNYSDYATPITPVLKSDGTVRVCGDYSVTLNKVLHIDRYPLPRIEELFARLHEGKEFSKLDLSMAYMQLELTEDSQPLTCINTHRGLFQFTRLVFGLSSAPAIFQKTMERILAGIEGICIFLDDILISGPNKDTHRKRLNEVLNRLQEAGLTLQKEKCVFFQKSIEYLGFVIDKDGLHTSPGKVKAIKEAEPPKNVSQLKSFLGLVNYYRSFVPRMSTILGPLHDLLKWVQNGCAHYDPRLSTVLTVDASPTGLGAVLAQQQEDGSESDSVRFSGAHPK</sequence>
<dbReference type="Proteomes" id="UP000299102">
    <property type="component" value="Unassembled WGS sequence"/>
</dbReference>
<evidence type="ECO:0000256" key="1">
    <source>
        <dbReference type="SAM" id="MobiDB-lite"/>
    </source>
</evidence>
<evidence type="ECO:0000259" key="2">
    <source>
        <dbReference type="PROSITE" id="PS50878"/>
    </source>
</evidence>
<dbReference type="EMBL" id="BGZK01000748">
    <property type="protein sequence ID" value="GBP58918.1"/>
    <property type="molecule type" value="Genomic_DNA"/>
</dbReference>
<dbReference type="CDD" id="cd01647">
    <property type="entry name" value="RT_LTR"/>
    <property type="match status" value="1"/>
</dbReference>